<comment type="caution">
    <text evidence="7">The sequence shown here is derived from an EMBL/GenBank/DDBJ whole genome shotgun (WGS) entry which is preliminary data.</text>
</comment>
<dbReference type="Gene3D" id="6.10.280.80">
    <property type="entry name" value="NCX, peripheral helical region"/>
    <property type="match status" value="1"/>
</dbReference>
<dbReference type="InterPro" id="IPR044880">
    <property type="entry name" value="NCX_ion-bd_dom_sf"/>
</dbReference>
<dbReference type="GO" id="GO:0005262">
    <property type="term" value="F:calcium channel activity"/>
    <property type="evidence" value="ECO:0007669"/>
    <property type="project" value="TreeGrafter"/>
</dbReference>
<feature type="transmembrane region" description="Helical" evidence="5">
    <location>
        <begin position="163"/>
        <end position="181"/>
    </location>
</feature>
<name>A0A4U0QJZ7_9RHOB</name>
<dbReference type="InterPro" id="IPR004837">
    <property type="entry name" value="NaCa_Exmemb"/>
</dbReference>
<feature type="transmembrane region" description="Helical" evidence="5">
    <location>
        <begin position="125"/>
        <end position="143"/>
    </location>
</feature>
<accession>A0A4U0QJZ7</accession>
<comment type="subcellular location">
    <subcellularLocation>
        <location evidence="1">Membrane</location>
        <topology evidence="1">Multi-pass membrane protein</topology>
    </subcellularLocation>
</comment>
<evidence type="ECO:0000259" key="6">
    <source>
        <dbReference type="Pfam" id="PF01699"/>
    </source>
</evidence>
<feature type="transmembrane region" description="Helical" evidence="5">
    <location>
        <begin position="66"/>
        <end position="93"/>
    </location>
</feature>
<protein>
    <submittedName>
        <fullName evidence="7">Calcium/sodium antiporter</fullName>
    </submittedName>
</protein>
<keyword evidence="2 5" id="KW-0812">Transmembrane</keyword>
<keyword evidence="3 5" id="KW-1133">Transmembrane helix</keyword>
<keyword evidence="4 5" id="KW-0472">Membrane</keyword>
<sequence length="302" mass="31413">MTYLLFALGLVALFFGGEALVRGATAIARHFRLSPMVIGLTIVGFGTSAPEMLVSVQAALAGQPAIAIGNVLGSNIANILLILGISAVVAPLIIPVKKLWRDLGFMLLATATIWIMLLDGNVTRLDGVVLIAGLIVFLVTAFMTSKVETPEVELGDSPQWKAWAMTLGGLVVLVIGARLLVDSATELARAFGISEAVIGLTIVAVGTSLPELATSLIAAIRKQTEIAVGNIVGSNIFNIFGILGTTALIHPIVADPRFASIDMIWVTIAAVGLSVLAFVLGGLPRIAGFVLMATYAGYVALI</sequence>
<gene>
    <name evidence="7" type="ORF">FA740_15995</name>
</gene>
<evidence type="ECO:0000256" key="4">
    <source>
        <dbReference type="ARBA" id="ARBA00023136"/>
    </source>
</evidence>
<dbReference type="GO" id="GO:0006874">
    <property type="term" value="P:intracellular calcium ion homeostasis"/>
    <property type="evidence" value="ECO:0007669"/>
    <property type="project" value="TreeGrafter"/>
</dbReference>
<dbReference type="AlphaFoldDB" id="A0A4U0QJZ7"/>
<evidence type="ECO:0000256" key="5">
    <source>
        <dbReference type="SAM" id="Phobius"/>
    </source>
</evidence>
<dbReference type="Proteomes" id="UP000306223">
    <property type="component" value="Unassembled WGS sequence"/>
</dbReference>
<proteinExistence type="predicted"/>
<dbReference type="Pfam" id="PF01699">
    <property type="entry name" value="Na_Ca_ex"/>
    <property type="match status" value="2"/>
</dbReference>
<keyword evidence="8" id="KW-1185">Reference proteome</keyword>
<feature type="transmembrane region" description="Helical" evidence="5">
    <location>
        <begin position="99"/>
        <end position="118"/>
    </location>
</feature>
<evidence type="ECO:0000256" key="1">
    <source>
        <dbReference type="ARBA" id="ARBA00004141"/>
    </source>
</evidence>
<dbReference type="InterPro" id="IPR004481">
    <property type="entry name" value="K/Na/Ca-exchanger"/>
</dbReference>
<dbReference type="GO" id="GO:0005886">
    <property type="term" value="C:plasma membrane"/>
    <property type="evidence" value="ECO:0007669"/>
    <property type="project" value="TreeGrafter"/>
</dbReference>
<feature type="domain" description="Sodium/calcium exchanger membrane region" evidence="6">
    <location>
        <begin position="162"/>
        <end position="301"/>
    </location>
</feature>
<feature type="transmembrane region" description="Helical" evidence="5">
    <location>
        <begin position="33"/>
        <end position="54"/>
    </location>
</feature>
<feature type="domain" description="Sodium/calcium exchanger membrane region" evidence="6">
    <location>
        <begin position="3"/>
        <end position="142"/>
    </location>
</feature>
<evidence type="ECO:0000256" key="3">
    <source>
        <dbReference type="ARBA" id="ARBA00022989"/>
    </source>
</evidence>
<dbReference type="NCBIfam" id="TIGR00367">
    <property type="entry name" value="calcium/sodium antiporter"/>
    <property type="match status" value="1"/>
</dbReference>
<evidence type="ECO:0000313" key="8">
    <source>
        <dbReference type="Proteomes" id="UP000306223"/>
    </source>
</evidence>
<dbReference type="RefSeq" id="WP_042250039.1">
    <property type="nucleotide sequence ID" value="NZ_SUNH01000026.1"/>
</dbReference>
<feature type="transmembrane region" description="Helical" evidence="5">
    <location>
        <begin position="261"/>
        <end position="280"/>
    </location>
</feature>
<feature type="transmembrane region" description="Helical" evidence="5">
    <location>
        <begin position="226"/>
        <end position="249"/>
    </location>
</feature>
<evidence type="ECO:0000313" key="7">
    <source>
        <dbReference type="EMBL" id="TJZ81989.1"/>
    </source>
</evidence>
<dbReference type="PANTHER" id="PTHR10846">
    <property type="entry name" value="SODIUM/POTASSIUM/CALCIUM EXCHANGER"/>
    <property type="match status" value="1"/>
</dbReference>
<dbReference type="PANTHER" id="PTHR10846:SF8">
    <property type="entry name" value="INNER MEMBRANE PROTEIN YRBG"/>
    <property type="match status" value="1"/>
</dbReference>
<evidence type="ECO:0000256" key="2">
    <source>
        <dbReference type="ARBA" id="ARBA00022692"/>
    </source>
</evidence>
<dbReference type="Gene3D" id="1.20.1420.30">
    <property type="entry name" value="NCX, central ion-binding region"/>
    <property type="match status" value="1"/>
</dbReference>
<dbReference type="GO" id="GO:0008273">
    <property type="term" value="F:calcium, potassium:sodium antiporter activity"/>
    <property type="evidence" value="ECO:0007669"/>
    <property type="project" value="TreeGrafter"/>
</dbReference>
<dbReference type="OrthoDB" id="9794225at2"/>
<reference evidence="7 8" key="1">
    <citation type="submission" date="2019-04" db="EMBL/GenBank/DDBJ databases">
        <authorList>
            <person name="Li J."/>
        </authorList>
    </citation>
    <scope>NUCLEOTIDE SEQUENCE [LARGE SCALE GENOMIC DNA]</scope>
    <source>
        <strain evidence="7 8">CCTCC AB2016182</strain>
    </source>
</reference>
<organism evidence="7 8">
    <name type="scientific">Paracoccus hibiscisoli</name>
    <dbReference type="NCBI Taxonomy" id="2023261"/>
    <lineage>
        <taxon>Bacteria</taxon>
        <taxon>Pseudomonadati</taxon>
        <taxon>Pseudomonadota</taxon>
        <taxon>Alphaproteobacteria</taxon>
        <taxon>Rhodobacterales</taxon>
        <taxon>Paracoccaceae</taxon>
        <taxon>Paracoccus</taxon>
    </lineage>
</organism>
<dbReference type="EMBL" id="SUNH01000026">
    <property type="protein sequence ID" value="TJZ81989.1"/>
    <property type="molecule type" value="Genomic_DNA"/>
</dbReference>